<dbReference type="CDD" id="cd07246">
    <property type="entry name" value="VOC_like"/>
    <property type="match status" value="1"/>
</dbReference>
<name>A0A7S7NQ61_PALFE</name>
<dbReference type="PROSITE" id="PS51819">
    <property type="entry name" value="VOC"/>
    <property type="match status" value="1"/>
</dbReference>
<protein>
    <submittedName>
        <fullName evidence="2">VOC family protein</fullName>
    </submittedName>
</protein>
<dbReference type="InterPro" id="IPR004360">
    <property type="entry name" value="Glyas_Fos-R_dOase_dom"/>
</dbReference>
<dbReference type="InterPro" id="IPR037523">
    <property type="entry name" value="VOC_core"/>
</dbReference>
<dbReference type="KEGG" id="pfer:IRI77_33975"/>
<dbReference type="AlphaFoldDB" id="A0A7S7NQ61"/>
<evidence type="ECO:0000259" key="1">
    <source>
        <dbReference type="PROSITE" id="PS51819"/>
    </source>
</evidence>
<sequence>MSEQPVQQNVVIKDVRPYLRLRRAAEAIDFYIRAFGAEEVLRLTEPGGRIGHAEIRIGPATVYLADEYPEFGIRGPESLGGATSALQLDVDQVDALVERASQAGATIVRPPGDEFYGQRAAVVRDPFGHEWMFAQTIEAVSPEEMQRRFEALLE</sequence>
<dbReference type="SUPFAM" id="SSF54593">
    <property type="entry name" value="Glyoxalase/Bleomycin resistance protein/Dihydroxybiphenyl dioxygenase"/>
    <property type="match status" value="1"/>
</dbReference>
<dbReference type="Proteomes" id="UP000593892">
    <property type="component" value="Chromosome"/>
</dbReference>
<dbReference type="Gene3D" id="3.30.720.110">
    <property type="match status" value="1"/>
</dbReference>
<dbReference type="Pfam" id="PF00903">
    <property type="entry name" value="Glyoxalase"/>
    <property type="match status" value="1"/>
</dbReference>
<proteinExistence type="predicted"/>
<gene>
    <name evidence="2" type="ORF">IRI77_33975</name>
</gene>
<evidence type="ECO:0000313" key="2">
    <source>
        <dbReference type="EMBL" id="QOY87703.1"/>
    </source>
</evidence>
<feature type="domain" description="VOC" evidence="1">
    <location>
        <begin position="11"/>
        <end position="136"/>
    </location>
</feature>
<dbReference type="EMBL" id="CP063849">
    <property type="protein sequence ID" value="QOY87703.1"/>
    <property type="molecule type" value="Genomic_DNA"/>
</dbReference>
<dbReference type="PANTHER" id="PTHR34109">
    <property type="entry name" value="BNAUNNG04460D PROTEIN-RELATED"/>
    <property type="match status" value="1"/>
</dbReference>
<organism evidence="2 3">
    <name type="scientific">Paludibaculum fermentans</name>
    <dbReference type="NCBI Taxonomy" id="1473598"/>
    <lineage>
        <taxon>Bacteria</taxon>
        <taxon>Pseudomonadati</taxon>
        <taxon>Acidobacteriota</taxon>
        <taxon>Terriglobia</taxon>
        <taxon>Bryobacterales</taxon>
        <taxon>Bryobacteraceae</taxon>
        <taxon>Paludibaculum</taxon>
    </lineage>
</organism>
<dbReference type="InterPro" id="IPR029068">
    <property type="entry name" value="Glyas_Bleomycin-R_OHBP_Dase"/>
</dbReference>
<evidence type="ECO:0000313" key="3">
    <source>
        <dbReference type="Proteomes" id="UP000593892"/>
    </source>
</evidence>
<dbReference type="PANTHER" id="PTHR34109:SF1">
    <property type="entry name" value="VOC DOMAIN-CONTAINING PROTEIN"/>
    <property type="match status" value="1"/>
</dbReference>
<reference evidence="2 3" key="1">
    <citation type="submission" date="2020-10" db="EMBL/GenBank/DDBJ databases">
        <title>Complete genome sequence of Paludibaculum fermentans P105T, a facultatively anaerobic acidobacterium capable of dissimilatory Fe(III) reduction.</title>
        <authorList>
            <person name="Dedysh S.N."/>
            <person name="Beletsky A.V."/>
            <person name="Kulichevskaya I.S."/>
            <person name="Mardanov A.V."/>
            <person name="Ravin N.V."/>
        </authorList>
    </citation>
    <scope>NUCLEOTIDE SEQUENCE [LARGE SCALE GENOMIC DNA]</scope>
    <source>
        <strain evidence="2 3">P105</strain>
    </source>
</reference>
<keyword evidence="3" id="KW-1185">Reference proteome</keyword>
<dbReference type="RefSeq" id="WP_194449370.1">
    <property type="nucleotide sequence ID" value="NZ_CP063849.1"/>
</dbReference>
<dbReference type="Gene3D" id="3.30.720.120">
    <property type="match status" value="1"/>
</dbReference>
<accession>A0A7S7NQ61</accession>